<keyword evidence="4" id="KW-1185">Reference proteome</keyword>
<sequence>MQEDPHLTEDSLRQALSRLGASDGDSPRHDDSRMTSSARPHEPTRGNAAFGRRRRFSGGNHVIVEHAAQGRKAQSRQFFRDNRQGGTATLDEQNDAEQLRRELRAEKRRYHDAEAETEALKQRLQSFETRLAHYRLQVDEQKKALEAQQEETLRVKAELHHAREHEKTIVRRQNQKRKKIQTAVKEANVVEEQEPIQWWKD</sequence>
<evidence type="ECO:0000256" key="2">
    <source>
        <dbReference type="SAM" id="MobiDB-lite"/>
    </source>
</evidence>
<evidence type="ECO:0000313" key="4">
    <source>
        <dbReference type="Proteomes" id="UP001062901"/>
    </source>
</evidence>
<feature type="compositionally biased region" description="Basic and acidic residues" evidence="2">
    <location>
        <begin position="1"/>
        <end position="12"/>
    </location>
</feature>
<reference evidence="3" key="1">
    <citation type="submission" date="2013-04" db="EMBL/GenBank/DDBJ databases">
        <title>The genome sequencing project of 58 acetic acid bacteria.</title>
        <authorList>
            <person name="Okamoto-Kainuma A."/>
            <person name="Ishikawa M."/>
            <person name="Umino S."/>
            <person name="Koizumi Y."/>
            <person name="Shiwa Y."/>
            <person name="Yoshikawa H."/>
            <person name="Matsutani M."/>
            <person name="Matsushita K."/>
        </authorList>
    </citation>
    <scope>NUCLEOTIDE SEQUENCE</scope>
    <source>
        <strain evidence="3">DSM 15669</strain>
    </source>
</reference>
<feature type="coiled-coil region" evidence="1">
    <location>
        <begin position="89"/>
        <end position="158"/>
    </location>
</feature>
<dbReference type="EMBL" id="BAQD01000070">
    <property type="protein sequence ID" value="GBQ08132.1"/>
    <property type="molecule type" value="Genomic_DNA"/>
</dbReference>
<protein>
    <submittedName>
        <fullName evidence="3">Uncharacterized protein</fullName>
    </submittedName>
</protein>
<accession>A0ABQ0P0S7</accession>
<dbReference type="RefSeq" id="WP_018980990.1">
    <property type="nucleotide sequence ID" value="NZ_BAQD01000070.1"/>
</dbReference>
<dbReference type="Proteomes" id="UP001062901">
    <property type="component" value="Unassembled WGS sequence"/>
</dbReference>
<comment type="caution">
    <text evidence="3">The sequence shown here is derived from an EMBL/GenBank/DDBJ whole genome shotgun (WGS) entry which is preliminary data.</text>
</comment>
<evidence type="ECO:0000313" key="3">
    <source>
        <dbReference type="EMBL" id="GBQ08132.1"/>
    </source>
</evidence>
<name>A0ABQ0P0S7_9PROT</name>
<organism evidence="3 4">
    <name type="scientific">Saccharibacter floricola DSM 15669</name>
    <dbReference type="NCBI Taxonomy" id="1123227"/>
    <lineage>
        <taxon>Bacteria</taxon>
        <taxon>Pseudomonadati</taxon>
        <taxon>Pseudomonadota</taxon>
        <taxon>Alphaproteobacteria</taxon>
        <taxon>Acetobacterales</taxon>
        <taxon>Acetobacteraceae</taxon>
        <taxon>Saccharibacter</taxon>
    </lineage>
</organism>
<proteinExistence type="predicted"/>
<evidence type="ECO:0000256" key="1">
    <source>
        <dbReference type="SAM" id="Coils"/>
    </source>
</evidence>
<keyword evidence="1" id="KW-0175">Coiled coil</keyword>
<gene>
    <name evidence="3" type="ORF">AA15669_1663</name>
</gene>
<feature type="region of interest" description="Disordered" evidence="2">
    <location>
        <begin position="1"/>
        <end position="60"/>
    </location>
</feature>
<feature type="compositionally biased region" description="Basic and acidic residues" evidence="2">
    <location>
        <begin position="25"/>
        <end position="44"/>
    </location>
</feature>